<protein>
    <recommendedName>
        <fullName evidence="12">Trk system potassium uptake protein</fullName>
    </recommendedName>
</protein>
<keyword evidence="8" id="KW-0406">Ion transport</keyword>
<feature type="transmembrane region" description="Helical" evidence="10">
    <location>
        <begin position="267"/>
        <end position="289"/>
    </location>
</feature>
<feature type="transmembrane region" description="Helical" evidence="10">
    <location>
        <begin position="70"/>
        <end position="90"/>
    </location>
</feature>
<feature type="transmembrane region" description="Helical" evidence="10">
    <location>
        <begin position="38"/>
        <end position="58"/>
    </location>
</feature>
<dbReference type="EMBL" id="UINC01001554">
    <property type="protein sequence ID" value="SUZ83524.1"/>
    <property type="molecule type" value="Genomic_DNA"/>
</dbReference>
<evidence type="ECO:0000256" key="2">
    <source>
        <dbReference type="ARBA" id="ARBA00022448"/>
    </source>
</evidence>
<evidence type="ECO:0000256" key="10">
    <source>
        <dbReference type="SAM" id="Phobius"/>
    </source>
</evidence>
<evidence type="ECO:0008006" key="12">
    <source>
        <dbReference type="Google" id="ProtNLM"/>
    </source>
</evidence>
<dbReference type="InterPro" id="IPR004772">
    <property type="entry name" value="TrkH"/>
</dbReference>
<evidence type="ECO:0000256" key="6">
    <source>
        <dbReference type="ARBA" id="ARBA00022958"/>
    </source>
</evidence>
<feature type="transmembrane region" description="Helical" evidence="10">
    <location>
        <begin position="7"/>
        <end position="32"/>
    </location>
</feature>
<dbReference type="Pfam" id="PF02386">
    <property type="entry name" value="TrkH"/>
    <property type="match status" value="1"/>
</dbReference>
<organism evidence="11">
    <name type="scientific">marine metagenome</name>
    <dbReference type="NCBI Taxonomy" id="408172"/>
    <lineage>
        <taxon>unclassified sequences</taxon>
        <taxon>metagenomes</taxon>
        <taxon>ecological metagenomes</taxon>
    </lineage>
</organism>
<feature type="transmembrane region" description="Helical" evidence="10">
    <location>
        <begin position="329"/>
        <end position="352"/>
    </location>
</feature>
<keyword evidence="6" id="KW-0630">Potassium</keyword>
<evidence type="ECO:0000256" key="4">
    <source>
        <dbReference type="ARBA" id="ARBA00022538"/>
    </source>
</evidence>
<feature type="transmembrane region" description="Helical" evidence="10">
    <location>
        <begin position="454"/>
        <end position="475"/>
    </location>
</feature>
<keyword evidence="9 10" id="KW-0472">Membrane</keyword>
<evidence type="ECO:0000256" key="1">
    <source>
        <dbReference type="ARBA" id="ARBA00004651"/>
    </source>
</evidence>
<evidence type="ECO:0000256" key="5">
    <source>
        <dbReference type="ARBA" id="ARBA00022692"/>
    </source>
</evidence>
<accession>A0A381QX36</accession>
<sequence length="480" mass="53565">MTSNKTVFFIIGILLVILGIFMMIPYGIQLIYNEDSNSFLASSIITIFIGILTVLSNLKKEKQLNLQQAFLFSTLAWLAIALFGSFPFMLSNLKLSFSEAFFESMSGITTTGSTVILNLDDSPKSILLWRAIMQWLGGIGIIVMATTVLPLLKVGGMQLFKTDSSGTEKILPKTIEVAAAIITTYTTLTLACSFLYWFQGMSVFDSIAHSFTTLATGGFSTHSESIGYFESPGIEVTATMFIILSSIPFITYLKFIKGNRKIFFQDFQIRGFFYLLLISILIMFGYLFFNNNDYSFIDNLRISSFNVLSILSGTGYVTDDFGLWGKFPLIFFLFLMFVGGCAGSTTCGIKIFRFQILFLFIRNQIKKLIYPNSVFILNYNNKKIEDSFINSVIVFIFSYLFLFLIIAMLLSITGLDFLSAISGAATSISNVGPGLGEMIGPNGNFSEVSDISKWILSFAMLVGRLEIFAVLVLFLPSFWR</sequence>
<keyword evidence="7 10" id="KW-1133">Transmembrane helix</keyword>
<keyword evidence="3" id="KW-1003">Cell membrane</keyword>
<keyword evidence="2" id="KW-0813">Transport</keyword>
<feature type="transmembrane region" description="Helical" evidence="10">
    <location>
        <begin position="388"/>
        <end position="412"/>
    </location>
</feature>
<dbReference type="PIRSF" id="PIRSF006247">
    <property type="entry name" value="TrkH"/>
    <property type="match status" value="1"/>
</dbReference>
<dbReference type="PANTHER" id="PTHR32024:SF3">
    <property type="entry name" value="TRK SYSTEM POTASSIUM UPTAKE PROTEIN"/>
    <property type="match status" value="1"/>
</dbReference>
<dbReference type="GO" id="GO:0015379">
    <property type="term" value="F:potassium:chloride symporter activity"/>
    <property type="evidence" value="ECO:0007669"/>
    <property type="project" value="InterPro"/>
</dbReference>
<dbReference type="GO" id="GO:0005886">
    <property type="term" value="C:plasma membrane"/>
    <property type="evidence" value="ECO:0007669"/>
    <property type="project" value="UniProtKB-SubCell"/>
</dbReference>
<dbReference type="PANTHER" id="PTHR32024">
    <property type="entry name" value="TRK SYSTEM POTASSIUM UPTAKE PROTEIN TRKG-RELATED"/>
    <property type="match status" value="1"/>
</dbReference>
<evidence type="ECO:0000256" key="9">
    <source>
        <dbReference type="ARBA" id="ARBA00023136"/>
    </source>
</evidence>
<evidence type="ECO:0000256" key="8">
    <source>
        <dbReference type="ARBA" id="ARBA00023065"/>
    </source>
</evidence>
<comment type="subcellular location">
    <subcellularLocation>
        <location evidence="1">Cell membrane</location>
        <topology evidence="1">Multi-pass membrane protein</topology>
    </subcellularLocation>
</comment>
<reference evidence="11" key="1">
    <citation type="submission" date="2018-05" db="EMBL/GenBank/DDBJ databases">
        <authorList>
            <person name="Lanie J.A."/>
            <person name="Ng W.-L."/>
            <person name="Kazmierczak K.M."/>
            <person name="Andrzejewski T.M."/>
            <person name="Davidsen T.M."/>
            <person name="Wayne K.J."/>
            <person name="Tettelin H."/>
            <person name="Glass J.I."/>
            <person name="Rusch D."/>
            <person name="Podicherti R."/>
            <person name="Tsui H.-C.T."/>
            <person name="Winkler M.E."/>
        </authorList>
    </citation>
    <scope>NUCLEOTIDE SEQUENCE</scope>
</reference>
<dbReference type="AlphaFoldDB" id="A0A381QX36"/>
<gene>
    <name evidence="11" type="ORF">METZ01_LOCUS36378</name>
</gene>
<feature type="transmembrane region" description="Helical" evidence="10">
    <location>
        <begin position="236"/>
        <end position="255"/>
    </location>
</feature>
<evidence type="ECO:0000256" key="7">
    <source>
        <dbReference type="ARBA" id="ARBA00022989"/>
    </source>
</evidence>
<name>A0A381QX36_9ZZZZ</name>
<keyword evidence="4" id="KW-0633">Potassium transport</keyword>
<proteinExistence type="predicted"/>
<dbReference type="InterPro" id="IPR003445">
    <property type="entry name" value="Cat_transpt"/>
</dbReference>
<keyword evidence="5 10" id="KW-0812">Transmembrane</keyword>
<evidence type="ECO:0000256" key="3">
    <source>
        <dbReference type="ARBA" id="ARBA00022475"/>
    </source>
</evidence>
<feature type="transmembrane region" description="Helical" evidence="10">
    <location>
        <begin position="132"/>
        <end position="154"/>
    </location>
</feature>
<evidence type="ECO:0000313" key="11">
    <source>
        <dbReference type="EMBL" id="SUZ83524.1"/>
    </source>
</evidence>
<feature type="transmembrane region" description="Helical" evidence="10">
    <location>
        <begin position="175"/>
        <end position="198"/>
    </location>
</feature>